<evidence type="ECO:0000313" key="1">
    <source>
        <dbReference type="EMBL" id="NER30449.1"/>
    </source>
</evidence>
<sequence length="45" mass="4795">MTVIDLAVLVLQTPLNRLADLQVLVPKVLAIVETVPKGIATLVSE</sequence>
<proteinExistence type="predicted"/>
<dbReference type="AlphaFoldDB" id="A0A6B3NBF0"/>
<comment type="caution">
    <text evidence="1">The sequence shown here is derived from an EMBL/GenBank/DDBJ whole genome shotgun (WGS) entry which is preliminary data.</text>
</comment>
<accession>A0A6B3NBF0</accession>
<dbReference type="EMBL" id="JAAHFQ010000560">
    <property type="protein sequence ID" value="NER30449.1"/>
    <property type="molecule type" value="Genomic_DNA"/>
</dbReference>
<gene>
    <name evidence="1" type="ORF">F6J89_23215</name>
</gene>
<organism evidence="1">
    <name type="scientific">Symploca sp. SIO1C4</name>
    <dbReference type="NCBI Taxonomy" id="2607765"/>
    <lineage>
        <taxon>Bacteria</taxon>
        <taxon>Bacillati</taxon>
        <taxon>Cyanobacteriota</taxon>
        <taxon>Cyanophyceae</taxon>
        <taxon>Coleofasciculales</taxon>
        <taxon>Coleofasciculaceae</taxon>
        <taxon>Symploca</taxon>
    </lineage>
</organism>
<protein>
    <submittedName>
        <fullName evidence="1">Uncharacterized protein</fullName>
    </submittedName>
</protein>
<name>A0A6B3NBF0_9CYAN</name>
<reference evidence="1" key="1">
    <citation type="submission" date="2019-11" db="EMBL/GenBank/DDBJ databases">
        <title>Genomic insights into an expanded diversity of filamentous marine cyanobacteria reveals the extraordinary biosynthetic potential of Moorea and Okeania.</title>
        <authorList>
            <person name="Ferreira Leao T."/>
            <person name="Wang M."/>
            <person name="Moss N."/>
            <person name="Da Silva R."/>
            <person name="Sanders J."/>
            <person name="Nurk S."/>
            <person name="Gurevich A."/>
            <person name="Humphrey G."/>
            <person name="Reher R."/>
            <person name="Zhu Q."/>
            <person name="Belda-Ferre P."/>
            <person name="Glukhov E."/>
            <person name="Rex R."/>
            <person name="Dorrestein P.C."/>
            <person name="Knight R."/>
            <person name="Pevzner P."/>
            <person name="Gerwick W.H."/>
            <person name="Gerwick L."/>
        </authorList>
    </citation>
    <scope>NUCLEOTIDE SEQUENCE</scope>
    <source>
        <strain evidence="1">SIO1C4</strain>
    </source>
</reference>